<reference evidence="1 2" key="1">
    <citation type="journal article" date="2018" name="Nat. Ecol. Evol.">
        <title>Pezizomycetes genomes reveal the molecular basis of ectomycorrhizal truffle lifestyle.</title>
        <authorList>
            <person name="Murat C."/>
            <person name="Payen T."/>
            <person name="Noel B."/>
            <person name="Kuo A."/>
            <person name="Morin E."/>
            <person name="Chen J."/>
            <person name="Kohler A."/>
            <person name="Krizsan K."/>
            <person name="Balestrini R."/>
            <person name="Da Silva C."/>
            <person name="Montanini B."/>
            <person name="Hainaut M."/>
            <person name="Levati E."/>
            <person name="Barry K.W."/>
            <person name="Belfiori B."/>
            <person name="Cichocki N."/>
            <person name="Clum A."/>
            <person name="Dockter R.B."/>
            <person name="Fauchery L."/>
            <person name="Guy J."/>
            <person name="Iotti M."/>
            <person name="Le Tacon F."/>
            <person name="Lindquist E.A."/>
            <person name="Lipzen A."/>
            <person name="Malagnac F."/>
            <person name="Mello A."/>
            <person name="Molinier V."/>
            <person name="Miyauchi S."/>
            <person name="Poulain J."/>
            <person name="Riccioni C."/>
            <person name="Rubini A."/>
            <person name="Sitrit Y."/>
            <person name="Splivallo R."/>
            <person name="Traeger S."/>
            <person name="Wang M."/>
            <person name="Zifcakova L."/>
            <person name="Wipf D."/>
            <person name="Zambonelli A."/>
            <person name="Paolocci F."/>
            <person name="Nowrousian M."/>
            <person name="Ottonello S."/>
            <person name="Baldrian P."/>
            <person name="Spatafora J.W."/>
            <person name="Henrissat B."/>
            <person name="Nagy L.G."/>
            <person name="Aury J.M."/>
            <person name="Wincker P."/>
            <person name="Grigoriev I.V."/>
            <person name="Bonfante P."/>
            <person name="Martin F.M."/>
        </authorList>
    </citation>
    <scope>NUCLEOTIDE SEQUENCE [LARGE SCALE GENOMIC DNA]</scope>
    <source>
        <strain evidence="1 2">RN42</strain>
    </source>
</reference>
<evidence type="ECO:0000313" key="1">
    <source>
        <dbReference type="EMBL" id="RPA85918.1"/>
    </source>
</evidence>
<sequence>MISRSGTDTCYHTLGLVLSRKNPAGTGVVKGDGRRLRPWYRMGFYAGPFDTLPQGRSKGESTELCLKRHRMPVVYTLPGRSGEIWIGPGREESPTLGREESNFVVLESSDGQVRFGLAYEGTEVPSWVKKSHALPSRTRKSDGVRAFPVRY</sequence>
<dbReference type="AlphaFoldDB" id="A0A3N4IMI4"/>
<name>A0A3N4IMI4_ASCIM</name>
<organism evidence="1 2">
    <name type="scientific">Ascobolus immersus RN42</name>
    <dbReference type="NCBI Taxonomy" id="1160509"/>
    <lineage>
        <taxon>Eukaryota</taxon>
        <taxon>Fungi</taxon>
        <taxon>Dikarya</taxon>
        <taxon>Ascomycota</taxon>
        <taxon>Pezizomycotina</taxon>
        <taxon>Pezizomycetes</taxon>
        <taxon>Pezizales</taxon>
        <taxon>Ascobolaceae</taxon>
        <taxon>Ascobolus</taxon>
    </lineage>
</organism>
<dbReference type="Proteomes" id="UP000275078">
    <property type="component" value="Unassembled WGS sequence"/>
</dbReference>
<evidence type="ECO:0000313" key="2">
    <source>
        <dbReference type="Proteomes" id="UP000275078"/>
    </source>
</evidence>
<proteinExistence type="predicted"/>
<protein>
    <submittedName>
        <fullName evidence="1">Uncharacterized protein</fullName>
    </submittedName>
</protein>
<accession>A0A3N4IMI4</accession>
<keyword evidence="2" id="KW-1185">Reference proteome</keyword>
<gene>
    <name evidence="1" type="ORF">BJ508DRAFT_302307</name>
</gene>
<dbReference type="EMBL" id="ML119651">
    <property type="protein sequence ID" value="RPA85918.1"/>
    <property type="molecule type" value="Genomic_DNA"/>
</dbReference>